<evidence type="ECO:0000256" key="1">
    <source>
        <dbReference type="ARBA" id="ARBA00022723"/>
    </source>
</evidence>
<evidence type="ECO:0000313" key="6">
    <source>
        <dbReference type="Proteomes" id="UP001153954"/>
    </source>
</evidence>
<protein>
    <recommendedName>
        <fullName evidence="4">FLYWCH-type domain-containing protein</fullName>
    </recommendedName>
</protein>
<keyword evidence="6" id="KW-1185">Reference proteome</keyword>
<accession>A0AAU9TFA9</accession>
<dbReference type="AlphaFoldDB" id="A0AAU9TFA9"/>
<dbReference type="EMBL" id="CAKOGL010000004">
    <property type="protein sequence ID" value="CAH2085765.1"/>
    <property type="molecule type" value="Genomic_DNA"/>
</dbReference>
<dbReference type="GO" id="GO:0008270">
    <property type="term" value="F:zinc ion binding"/>
    <property type="evidence" value="ECO:0007669"/>
    <property type="project" value="UniProtKB-KW"/>
</dbReference>
<sequence length="276" mass="32181">MRYWYCTKKFAEKCLAKIRLDAKRRIVNSYLQHTHQAPRIFKTKDVTVVTLSTGNTFLIINGHTFRKEVCVNGATSRWCCNEPSQSNCITVLEFDDVENDVDWGDDNVAMFLESKKGKTILQYDGYRYRKAYKTKNGTRWNCSLKKNCSGFVYLNDQDEIIMTSKYHDHPKPNLEDGNSLEPTEQDLVDTAVVITSRKGKEMLLFRSYTYRKQYDKGKKSRWVCSTLKNCRAYVFTDSNNLITSAFEEHEHDPPKYYLNPNHLLGALREPLVFESD</sequence>
<comment type="caution">
    <text evidence="5">The sequence shown here is derived from an EMBL/GenBank/DDBJ whole genome shotgun (WGS) entry which is preliminary data.</text>
</comment>
<feature type="domain" description="FLYWCH-type" evidence="4">
    <location>
        <begin position="111"/>
        <end position="169"/>
    </location>
</feature>
<evidence type="ECO:0000256" key="3">
    <source>
        <dbReference type="ARBA" id="ARBA00022833"/>
    </source>
</evidence>
<dbReference type="Gene3D" id="2.20.25.240">
    <property type="match status" value="3"/>
</dbReference>
<keyword evidence="2" id="KW-0863">Zinc-finger</keyword>
<evidence type="ECO:0000259" key="4">
    <source>
        <dbReference type="Pfam" id="PF04500"/>
    </source>
</evidence>
<feature type="domain" description="FLYWCH-type" evidence="4">
    <location>
        <begin position="194"/>
        <end position="251"/>
    </location>
</feature>
<keyword evidence="1" id="KW-0479">Metal-binding</keyword>
<evidence type="ECO:0000313" key="5">
    <source>
        <dbReference type="EMBL" id="CAH2085765.1"/>
    </source>
</evidence>
<gene>
    <name evidence="5" type="ORF">EEDITHA_LOCUS2208</name>
</gene>
<proteinExistence type="predicted"/>
<name>A0AAU9TFA9_EUPED</name>
<dbReference type="Pfam" id="PF04500">
    <property type="entry name" value="FLYWCH"/>
    <property type="match status" value="2"/>
</dbReference>
<dbReference type="Proteomes" id="UP001153954">
    <property type="component" value="Unassembled WGS sequence"/>
</dbReference>
<dbReference type="InterPro" id="IPR007588">
    <property type="entry name" value="Znf_FLYWCH"/>
</dbReference>
<evidence type="ECO:0000256" key="2">
    <source>
        <dbReference type="ARBA" id="ARBA00022771"/>
    </source>
</evidence>
<organism evidence="5 6">
    <name type="scientific">Euphydryas editha</name>
    <name type="common">Edith's checkerspot</name>
    <dbReference type="NCBI Taxonomy" id="104508"/>
    <lineage>
        <taxon>Eukaryota</taxon>
        <taxon>Metazoa</taxon>
        <taxon>Ecdysozoa</taxon>
        <taxon>Arthropoda</taxon>
        <taxon>Hexapoda</taxon>
        <taxon>Insecta</taxon>
        <taxon>Pterygota</taxon>
        <taxon>Neoptera</taxon>
        <taxon>Endopterygota</taxon>
        <taxon>Lepidoptera</taxon>
        <taxon>Glossata</taxon>
        <taxon>Ditrysia</taxon>
        <taxon>Papilionoidea</taxon>
        <taxon>Nymphalidae</taxon>
        <taxon>Nymphalinae</taxon>
        <taxon>Euphydryas</taxon>
    </lineage>
</organism>
<keyword evidence="3" id="KW-0862">Zinc</keyword>
<reference evidence="5" key="1">
    <citation type="submission" date="2022-03" db="EMBL/GenBank/DDBJ databases">
        <authorList>
            <person name="Tunstrom K."/>
        </authorList>
    </citation>
    <scope>NUCLEOTIDE SEQUENCE</scope>
</reference>